<dbReference type="InterPro" id="IPR036736">
    <property type="entry name" value="ACP-like_sf"/>
</dbReference>
<evidence type="ECO:0008006" key="3">
    <source>
        <dbReference type="Google" id="ProtNLM"/>
    </source>
</evidence>
<reference evidence="1 2" key="1">
    <citation type="journal article" date="2010" name="ChemBioChem">
        <title>Cloning and characterization of the biosynthetic gene cluster of 16-membered macrolide antibiotic FD-891: involvement of a dual functional cytochrome P450 monooxygenase catalyzing epoxidation and hydroxylation.</title>
        <authorList>
            <person name="Kudo F."/>
            <person name="Motegi A."/>
            <person name="Mizoue K."/>
            <person name="Eguchi T."/>
        </authorList>
    </citation>
    <scope>NUCLEOTIDE SEQUENCE [LARGE SCALE GENOMIC DNA]</scope>
    <source>
        <strain evidence="1 2">A-8890</strain>
    </source>
</reference>
<dbReference type="SUPFAM" id="SSF47336">
    <property type="entry name" value="ACP-like"/>
    <property type="match status" value="1"/>
</dbReference>
<evidence type="ECO:0000313" key="1">
    <source>
        <dbReference type="EMBL" id="BBC32264.1"/>
    </source>
</evidence>
<dbReference type="EMBL" id="AP018448">
    <property type="protein sequence ID" value="BBC32264.1"/>
    <property type="molecule type" value="Genomic_DNA"/>
</dbReference>
<dbReference type="RefSeq" id="WP_286251271.1">
    <property type="nucleotide sequence ID" value="NZ_AP018448.1"/>
</dbReference>
<name>A0ABM7F930_9ACTN</name>
<evidence type="ECO:0000313" key="2">
    <source>
        <dbReference type="Proteomes" id="UP001321542"/>
    </source>
</evidence>
<gene>
    <name evidence="1" type="ORF">SGFS_035580</name>
</gene>
<accession>A0ABM7F930</accession>
<protein>
    <recommendedName>
        <fullName evidence="3">Acyl carrier protein</fullName>
    </recommendedName>
</protein>
<sequence>MIDTAEIRRLLTHNKIVPEGFEELGEDTPLTLDSLALVWLQHVLEEEHGISVDPFGPDLDFFTSVQGIHTYLSTLTEGGIDAA</sequence>
<proteinExistence type="predicted"/>
<reference evidence="1 2" key="2">
    <citation type="journal article" date="2023" name="ChemBioChem">
        <title>Acyltransferase Domain Exchange between Two Independent Type I Polyketide Synthases in the Same Producer Strain of Macrolide Antibiotics.</title>
        <authorList>
            <person name="Kudo F."/>
            <person name="Kishikawa K."/>
            <person name="Tsuboi K."/>
            <person name="Kido T."/>
            <person name="Usui T."/>
            <person name="Hashimoto J."/>
            <person name="Shin-Ya K."/>
            <person name="Miyanaga A."/>
            <person name="Eguchi T."/>
        </authorList>
    </citation>
    <scope>NUCLEOTIDE SEQUENCE [LARGE SCALE GENOMIC DNA]</scope>
    <source>
        <strain evidence="1 2">A-8890</strain>
    </source>
</reference>
<keyword evidence="2" id="KW-1185">Reference proteome</keyword>
<dbReference type="Gene3D" id="1.10.1200.10">
    <property type="entry name" value="ACP-like"/>
    <property type="match status" value="1"/>
</dbReference>
<organism evidence="1 2">
    <name type="scientific">Streptomyces graminofaciens</name>
    <dbReference type="NCBI Taxonomy" id="68212"/>
    <lineage>
        <taxon>Bacteria</taxon>
        <taxon>Bacillati</taxon>
        <taxon>Actinomycetota</taxon>
        <taxon>Actinomycetes</taxon>
        <taxon>Kitasatosporales</taxon>
        <taxon>Streptomycetaceae</taxon>
        <taxon>Streptomyces</taxon>
    </lineage>
</organism>
<dbReference type="Proteomes" id="UP001321542">
    <property type="component" value="Chromosome"/>
</dbReference>